<accession>A0ABV5F1M7</accession>
<feature type="domain" description="DUF6089" evidence="1">
    <location>
        <begin position="4"/>
        <end position="230"/>
    </location>
</feature>
<sequence>MKYIIILILNLFFIHASYSQTHELGIFMGGSNFIGDVGSTRFISPKKLAIGGVYKWNRSPRYAWRISGIITKLEMIDSDSKDNSRNQRGYETVKTIGEISAGIEFNFFEFDLHKAGLHQTPYLYTGISAATFKDVYINNQNQLKERVKPAIGIPIILGYKLKLNHSFIVGAEIGARYLFTDNLDDSDIFKEATDSDPQIDMRFGDLNNNDWYVFTGITLTYTFGRQPCYCD</sequence>
<reference evidence="2 3" key="1">
    <citation type="submission" date="2024-09" db="EMBL/GenBank/DDBJ databases">
        <authorList>
            <person name="Sun Q."/>
            <person name="Mori K."/>
        </authorList>
    </citation>
    <scope>NUCLEOTIDE SEQUENCE [LARGE SCALE GENOMIC DNA]</scope>
    <source>
        <strain evidence="2 3">CECT 8286</strain>
    </source>
</reference>
<dbReference type="Pfam" id="PF19573">
    <property type="entry name" value="DUF6089"/>
    <property type="match status" value="1"/>
</dbReference>
<comment type="caution">
    <text evidence="2">The sequence shown here is derived from an EMBL/GenBank/DDBJ whole genome shotgun (WGS) entry which is preliminary data.</text>
</comment>
<evidence type="ECO:0000313" key="3">
    <source>
        <dbReference type="Proteomes" id="UP001589605"/>
    </source>
</evidence>
<organism evidence="2 3">
    <name type="scientific">Formosa undariae</name>
    <dbReference type="NCBI Taxonomy" id="1325436"/>
    <lineage>
        <taxon>Bacteria</taxon>
        <taxon>Pseudomonadati</taxon>
        <taxon>Bacteroidota</taxon>
        <taxon>Flavobacteriia</taxon>
        <taxon>Flavobacteriales</taxon>
        <taxon>Flavobacteriaceae</taxon>
        <taxon>Formosa</taxon>
    </lineage>
</organism>
<evidence type="ECO:0000313" key="2">
    <source>
        <dbReference type="EMBL" id="MFB9053341.1"/>
    </source>
</evidence>
<dbReference type="RefSeq" id="WP_382382514.1">
    <property type="nucleotide sequence ID" value="NZ_JBHMEZ010000011.1"/>
</dbReference>
<evidence type="ECO:0000259" key="1">
    <source>
        <dbReference type="Pfam" id="PF19573"/>
    </source>
</evidence>
<dbReference type="Proteomes" id="UP001589605">
    <property type="component" value="Unassembled WGS sequence"/>
</dbReference>
<gene>
    <name evidence="2" type="ORF">ACFFVB_09650</name>
</gene>
<protein>
    <submittedName>
        <fullName evidence="2">DUF6089 family protein</fullName>
    </submittedName>
</protein>
<dbReference type="EMBL" id="JBHMEZ010000011">
    <property type="protein sequence ID" value="MFB9053341.1"/>
    <property type="molecule type" value="Genomic_DNA"/>
</dbReference>
<keyword evidence="3" id="KW-1185">Reference proteome</keyword>
<name>A0ABV5F1M7_9FLAO</name>
<proteinExistence type="predicted"/>
<dbReference type="InterPro" id="IPR045743">
    <property type="entry name" value="DUF6089"/>
</dbReference>